<reference evidence="2" key="1">
    <citation type="submission" date="2015-01" db="EMBL/GenBank/DDBJ databases">
        <authorList>
            <person name="Aksoy S."/>
            <person name="Warren W."/>
            <person name="Wilson R.K."/>
        </authorList>
    </citation>
    <scope>NUCLEOTIDE SEQUENCE [LARGE SCALE GENOMIC DNA]</scope>
    <source>
        <strain evidence="2">IAEA</strain>
    </source>
</reference>
<organism evidence="1 2">
    <name type="scientific">Glossina palpalis gambiensis</name>
    <dbReference type="NCBI Taxonomy" id="67801"/>
    <lineage>
        <taxon>Eukaryota</taxon>
        <taxon>Metazoa</taxon>
        <taxon>Ecdysozoa</taxon>
        <taxon>Arthropoda</taxon>
        <taxon>Hexapoda</taxon>
        <taxon>Insecta</taxon>
        <taxon>Pterygota</taxon>
        <taxon>Neoptera</taxon>
        <taxon>Endopterygota</taxon>
        <taxon>Diptera</taxon>
        <taxon>Brachycera</taxon>
        <taxon>Muscomorpha</taxon>
        <taxon>Hippoboscoidea</taxon>
        <taxon>Glossinidae</taxon>
        <taxon>Glossina</taxon>
    </lineage>
</organism>
<dbReference type="EnsemblMetazoa" id="GPPI049146-RA">
    <property type="protein sequence ID" value="GPPI049146-PA"/>
    <property type="gene ID" value="GPPI049146"/>
</dbReference>
<evidence type="ECO:0000313" key="1">
    <source>
        <dbReference type="EnsemblMetazoa" id="GPPI049146-PA"/>
    </source>
</evidence>
<accession>A0A1B0C4S6</accession>
<dbReference type="AlphaFoldDB" id="A0A1B0C4S6"/>
<reference evidence="1" key="2">
    <citation type="submission" date="2020-05" db="UniProtKB">
        <authorList>
            <consortium name="EnsemblMetazoa"/>
        </authorList>
    </citation>
    <scope>IDENTIFICATION</scope>
    <source>
        <strain evidence="1">IAEA</strain>
    </source>
</reference>
<proteinExistence type="predicted"/>
<dbReference type="VEuPathDB" id="VectorBase:GPPI049146"/>
<name>A0A1B0C4S6_9MUSC</name>
<evidence type="ECO:0000313" key="2">
    <source>
        <dbReference type="Proteomes" id="UP000092460"/>
    </source>
</evidence>
<keyword evidence="2" id="KW-1185">Reference proteome</keyword>
<dbReference type="EMBL" id="JXJN01025637">
    <property type="status" value="NOT_ANNOTATED_CDS"/>
    <property type="molecule type" value="Genomic_DNA"/>
</dbReference>
<sequence>MGYMVNLQFFVEHGRVHCANYYKLHEQRNAKISQELLKNLKRQAWWAPKRVTNQQSYPNDSSPVQPAAIGEKTKISCATGLSAGICQYFCKAVSWLPLADVDVLQWQQER</sequence>
<dbReference type="Proteomes" id="UP000092460">
    <property type="component" value="Unassembled WGS sequence"/>
</dbReference>
<protein>
    <submittedName>
        <fullName evidence="1">Uncharacterized protein</fullName>
    </submittedName>
</protein>